<dbReference type="InterPro" id="IPR042171">
    <property type="entry name" value="Acyl-CoA_hotdog"/>
</dbReference>
<dbReference type="Gene3D" id="2.40.160.210">
    <property type="entry name" value="Acyl-CoA thioesterase, double hotdog domain"/>
    <property type="match status" value="1"/>
</dbReference>
<sequence>MADRAHFVEEWRGFDGVFGGRVIAALGEAAQCIPGFEVLSLAVEFSGSVGLGDADLLVSPRHQGGRTACVEVSLLQGHPRARAVAKLARVRGTEILRAPIDLAGIPTPEQTPRYDPPYRDQPWSRLLELRLIPDTGAGTATRAWMRLNESARPVATLGALGRSAVLIDAVPPGLFLSPRVPAFVPTIDFTLHLRPQPPAPRDGWYLAVSSTAWARDDFCMDDTSLYTSMGEMIAQARQNRRVVWPADVD</sequence>
<organism evidence="3 4">
    <name type="scientific">Micromonospora sonchi</name>
    <dbReference type="NCBI Taxonomy" id="1763543"/>
    <lineage>
        <taxon>Bacteria</taxon>
        <taxon>Bacillati</taxon>
        <taxon>Actinomycetota</taxon>
        <taxon>Actinomycetes</taxon>
        <taxon>Micromonosporales</taxon>
        <taxon>Micromonosporaceae</taxon>
        <taxon>Micromonospora</taxon>
    </lineage>
</organism>
<feature type="domain" description="Acyl-CoA thioesterase-like C-terminal" evidence="2">
    <location>
        <begin position="108"/>
        <end position="239"/>
    </location>
</feature>
<evidence type="ECO:0000313" key="4">
    <source>
        <dbReference type="Proteomes" id="UP000608890"/>
    </source>
</evidence>
<evidence type="ECO:0000259" key="2">
    <source>
        <dbReference type="Pfam" id="PF20789"/>
    </source>
</evidence>
<proteinExistence type="predicted"/>
<protein>
    <recommendedName>
        <fullName evidence="5">Thioesterase family protein</fullName>
    </recommendedName>
</protein>
<dbReference type="Pfam" id="PF20789">
    <property type="entry name" value="4HBT_3C"/>
    <property type="match status" value="1"/>
</dbReference>
<gene>
    <name evidence="3" type="ORF">GCM10011608_44580</name>
</gene>
<dbReference type="Proteomes" id="UP000608890">
    <property type="component" value="Unassembled WGS sequence"/>
</dbReference>
<reference evidence="3" key="1">
    <citation type="journal article" date="2014" name="Int. J. Syst. Evol. Microbiol.">
        <title>Complete genome sequence of Corynebacterium casei LMG S-19264T (=DSM 44701T), isolated from a smear-ripened cheese.</title>
        <authorList>
            <consortium name="US DOE Joint Genome Institute (JGI-PGF)"/>
            <person name="Walter F."/>
            <person name="Albersmeier A."/>
            <person name="Kalinowski J."/>
            <person name="Ruckert C."/>
        </authorList>
    </citation>
    <scope>NUCLEOTIDE SEQUENCE</scope>
    <source>
        <strain evidence="3">CGMCC 4.7312</strain>
    </source>
</reference>
<name>A0A917X238_9ACTN</name>
<dbReference type="InterPro" id="IPR049450">
    <property type="entry name" value="ACOT8-like_C"/>
</dbReference>
<dbReference type="EMBL" id="BMNB01000024">
    <property type="protein sequence ID" value="GGM54755.1"/>
    <property type="molecule type" value="Genomic_DNA"/>
</dbReference>
<dbReference type="AlphaFoldDB" id="A0A917X238"/>
<dbReference type="RefSeq" id="WP_189047455.1">
    <property type="nucleotide sequence ID" value="NZ_BMNB01000024.1"/>
</dbReference>
<accession>A0A917X238</accession>
<evidence type="ECO:0008006" key="5">
    <source>
        <dbReference type="Google" id="ProtNLM"/>
    </source>
</evidence>
<reference evidence="3" key="2">
    <citation type="submission" date="2020-09" db="EMBL/GenBank/DDBJ databases">
        <authorList>
            <person name="Sun Q."/>
            <person name="Zhou Y."/>
        </authorList>
    </citation>
    <scope>NUCLEOTIDE SEQUENCE</scope>
    <source>
        <strain evidence="3">CGMCC 4.7312</strain>
    </source>
</reference>
<evidence type="ECO:0000259" key="1">
    <source>
        <dbReference type="Pfam" id="PF13622"/>
    </source>
</evidence>
<keyword evidence="4" id="KW-1185">Reference proteome</keyword>
<dbReference type="SUPFAM" id="SSF54637">
    <property type="entry name" value="Thioesterase/thiol ester dehydrase-isomerase"/>
    <property type="match status" value="1"/>
</dbReference>
<dbReference type="InterPro" id="IPR049449">
    <property type="entry name" value="TesB_ACOT8-like_N"/>
</dbReference>
<dbReference type="Pfam" id="PF13622">
    <property type="entry name" value="4HBT_3"/>
    <property type="match status" value="1"/>
</dbReference>
<comment type="caution">
    <text evidence="3">The sequence shown here is derived from an EMBL/GenBank/DDBJ whole genome shotgun (WGS) entry which is preliminary data.</text>
</comment>
<evidence type="ECO:0000313" key="3">
    <source>
        <dbReference type="EMBL" id="GGM54755.1"/>
    </source>
</evidence>
<dbReference type="InterPro" id="IPR029069">
    <property type="entry name" value="HotDog_dom_sf"/>
</dbReference>
<feature type="domain" description="Acyl-CoA thioesterase-like N-terminal HotDog" evidence="1">
    <location>
        <begin position="9"/>
        <end position="85"/>
    </location>
</feature>